<dbReference type="InterPro" id="IPR001789">
    <property type="entry name" value="Sig_transdc_resp-reg_receiver"/>
</dbReference>
<dbReference type="InterPro" id="IPR036388">
    <property type="entry name" value="WH-like_DNA-bd_sf"/>
</dbReference>
<evidence type="ECO:0000259" key="9">
    <source>
        <dbReference type="PROSITE" id="PS51755"/>
    </source>
</evidence>
<dbReference type="CDD" id="cd00383">
    <property type="entry name" value="trans_reg_C"/>
    <property type="match status" value="1"/>
</dbReference>
<dbReference type="SUPFAM" id="SSF52172">
    <property type="entry name" value="CheY-like"/>
    <property type="match status" value="1"/>
</dbReference>
<evidence type="ECO:0000256" key="5">
    <source>
        <dbReference type="ARBA" id="ARBA00023163"/>
    </source>
</evidence>
<organism evidence="10 11">
    <name type="scientific">Vogesella facilis</name>
    <dbReference type="NCBI Taxonomy" id="1655232"/>
    <lineage>
        <taxon>Bacteria</taxon>
        <taxon>Pseudomonadati</taxon>
        <taxon>Pseudomonadota</taxon>
        <taxon>Betaproteobacteria</taxon>
        <taxon>Neisseriales</taxon>
        <taxon>Chromobacteriaceae</taxon>
        <taxon>Vogesella</taxon>
    </lineage>
</organism>
<dbReference type="SMART" id="SM00862">
    <property type="entry name" value="Trans_reg_C"/>
    <property type="match status" value="1"/>
</dbReference>
<evidence type="ECO:0000256" key="4">
    <source>
        <dbReference type="ARBA" id="ARBA00023125"/>
    </source>
</evidence>
<dbReference type="EMBL" id="JBHRXN010000031">
    <property type="protein sequence ID" value="MFC3533031.1"/>
    <property type="molecule type" value="Genomic_DNA"/>
</dbReference>
<keyword evidence="1 6" id="KW-0597">Phosphoprotein</keyword>
<keyword evidence="5" id="KW-0804">Transcription</keyword>
<feature type="DNA-binding region" description="OmpR/PhoB-type" evidence="7">
    <location>
        <begin position="143"/>
        <end position="240"/>
    </location>
</feature>
<comment type="caution">
    <text evidence="10">The sequence shown here is derived from an EMBL/GenBank/DDBJ whole genome shotgun (WGS) entry which is preliminary data.</text>
</comment>
<dbReference type="Gene3D" id="3.40.50.2300">
    <property type="match status" value="1"/>
</dbReference>
<proteinExistence type="predicted"/>
<feature type="modified residue" description="4-aspartylphosphate" evidence="6">
    <location>
        <position position="64"/>
    </location>
</feature>
<reference evidence="11" key="1">
    <citation type="journal article" date="2019" name="Int. J. Syst. Evol. Microbiol.">
        <title>The Global Catalogue of Microorganisms (GCM) 10K type strain sequencing project: providing services to taxonomists for standard genome sequencing and annotation.</title>
        <authorList>
            <consortium name="The Broad Institute Genomics Platform"/>
            <consortium name="The Broad Institute Genome Sequencing Center for Infectious Disease"/>
            <person name="Wu L."/>
            <person name="Ma J."/>
        </authorList>
    </citation>
    <scope>NUCLEOTIDE SEQUENCE [LARGE SCALE GENOMIC DNA]</scope>
    <source>
        <strain evidence="11">KCTC 42742</strain>
    </source>
</reference>
<dbReference type="InterPro" id="IPR016032">
    <property type="entry name" value="Sig_transdc_resp-reg_C-effctor"/>
</dbReference>
<evidence type="ECO:0000256" key="6">
    <source>
        <dbReference type="PROSITE-ProRule" id="PRU00169"/>
    </source>
</evidence>
<dbReference type="Pfam" id="PF00072">
    <property type="entry name" value="Response_reg"/>
    <property type="match status" value="1"/>
</dbReference>
<keyword evidence="11" id="KW-1185">Reference proteome</keyword>
<dbReference type="PANTHER" id="PTHR48111">
    <property type="entry name" value="REGULATOR OF RPOS"/>
    <property type="match status" value="1"/>
</dbReference>
<protein>
    <submittedName>
        <fullName evidence="10">Response regulator transcription factor</fullName>
    </submittedName>
</protein>
<gene>
    <name evidence="10" type="ORF">ACFOLG_12680</name>
</gene>
<dbReference type="PROSITE" id="PS51755">
    <property type="entry name" value="OMPR_PHOB"/>
    <property type="match status" value="1"/>
</dbReference>
<keyword evidence="2" id="KW-0902">Two-component regulatory system</keyword>
<keyword evidence="3" id="KW-0805">Transcription regulation</keyword>
<keyword evidence="4 7" id="KW-0238">DNA-binding</keyword>
<feature type="domain" description="OmpR/PhoB-type" evidence="9">
    <location>
        <begin position="143"/>
        <end position="240"/>
    </location>
</feature>
<evidence type="ECO:0000256" key="1">
    <source>
        <dbReference type="ARBA" id="ARBA00022553"/>
    </source>
</evidence>
<dbReference type="Gene3D" id="1.10.10.10">
    <property type="entry name" value="Winged helix-like DNA-binding domain superfamily/Winged helix DNA-binding domain"/>
    <property type="match status" value="1"/>
</dbReference>
<dbReference type="PANTHER" id="PTHR48111:SF4">
    <property type="entry name" value="DNA-BINDING DUAL TRANSCRIPTIONAL REGULATOR OMPR"/>
    <property type="match status" value="1"/>
</dbReference>
<feature type="domain" description="Response regulatory" evidence="8">
    <location>
        <begin position="15"/>
        <end position="128"/>
    </location>
</feature>
<dbReference type="Proteomes" id="UP001595741">
    <property type="component" value="Unassembled WGS sequence"/>
</dbReference>
<evidence type="ECO:0000256" key="7">
    <source>
        <dbReference type="PROSITE-ProRule" id="PRU01091"/>
    </source>
</evidence>
<accession>A0ABV7RIB7</accession>
<dbReference type="Pfam" id="PF00486">
    <property type="entry name" value="Trans_reg_C"/>
    <property type="match status" value="1"/>
</dbReference>
<evidence type="ECO:0000256" key="2">
    <source>
        <dbReference type="ARBA" id="ARBA00023012"/>
    </source>
</evidence>
<evidence type="ECO:0000313" key="10">
    <source>
        <dbReference type="EMBL" id="MFC3533031.1"/>
    </source>
</evidence>
<evidence type="ECO:0000313" key="11">
    <source>
        <dbReference type="Proteomes" id="UP001595741"/>
    </source>
</evidence>
<dbReference type="PROSITE" id="PS50110">
    <property type="entry name" value="RESPONSE_REGULATORY"/>
    <property type="match status" value="1"/>
</dbReference>
<dbReference type="RefSeq" id="WP_386092359.1">
    <property type="nucleotide sequence ID" value="NZ_JBHRXN010000031.1"/>
</dbReference>
<evidence type="ECO:0000259" key="8">
    <source>
        <dbReference type="PROSITE" id="PS50110"/>
    </source>
</evidence>
<dbReference type="Gene3D" id="6.10.250.690">
    <property type="match status" value="1"/>
</dbReference>
<evidence type="ECO:0000256" key="3">
    <source>
        <dbReference type="ARBA" id="ARBA00023015"/>
    </source>
</evidence>
<dbReference type="SMART" id="SM00448">
    <property type="entry name" value="REC"/>
    <property type="match status" value="1"/>
</dbReference>
<name>A0ABV7RIB7_9NEIS</name>
<dbReference type="InterPro" id="IPR039420">
    <property type="entry name" value="WalR-like"/>
</dbReference>
<sequence>MSAPTLNPATDADKLIYLVEDDLAVARLIGNVLRDYHFRCEVFHSGSELQRRLRQQLPDLVILDLGLPDMDGMSLVSEIRAHGRCGVVILTGRGHVGDRVMGLESGADDYIMKPFEPRELVARVRSVLRRCDDGLQAPASGGGRVASFAGWRYEVDSLTLTAPDGGEKALSAGEGQMLQRFLERPNRVLPREQLLGQDDMSPYDRSIDVRISRLRRKLEDDSYSPRMIKTVYGAGYLFLAAVSWE</sequence>
<dbReference type="InterPro" id="IPR011006">
    <property type="entry name" value="CheY-like_superfamily"/>
</dbReference>
<dbReference type="SUPFAM" id="SSF46894">
    <property type="entry name" value="C-terminal effector domain of the bipartite response regulators"/>
    <property type="match status" value="1"/>
</dbReference>
<dbReference type="InterPro" id="IPR001867">
    <property type="entry name" value="OmpR/PhoB-type_DNA-bd"/>
</dbReference>